<feature type="binding site" evidence="8">
    <location>
        <position position="26"/>
    </location>
    <ligand>
        <name>Zn(2+)</name>
        <dbReference type="ChEBI" id="CHEBI:29105"/>
        <note>ligand shared with metalloproteinase partner</note>
    </ligand>
</feature>
<evidence type="ECO:0000256" key="2">
    <source>
        <dbReference type="ARBA" id="ARBA00011027"/>
    </source>
</evidence>
<evidence type="ECO:0000256" key="3">
    <source>
        <dbReference type="ARBA" id="ARBA00022525"/>
    </source>
</evidence>
<dbReference type="Pfam" id="PF00965">
    <property type="entry name" value="TIMP"/>
    <property type="match status" value="1"/>
</dbReference>
<comment type="subcellular location">
    <subcellularLocation>
        <location evidence="1">Secreted</location>
    </subcellularLocation>
</comment>
<keyword evidence="8" id="KW-0479">Metal-binding</keyword>
<proteinExistence type="inferred from homology"/>
<sequence>MMEKIFIFCFIAFFGLAVLSTSTDACSCAPEHTQTKICNSEFTVIARVLGRYVRPVNMQIVYKLQIWKVYKMKGKEPHELKIRRIVTSSQGSMCGVDLKPGRTYVIAARSTHITICDFVKEYKKLTVVERRGIASTYSKGCDCDIKPCFTNNCPPMEGTCNWSFMSPCETDYGVCTPSRGTYTPDGKPTKCHWKRSSPYMSCIMMP</sequence>
<dbReference type="PROSITE" id="PS50189">
    <property type="entry name" value="NTR"/>
    <property type="match status" value="1"/>
</dbReference>
<dbReference type="SMART" id="SM00206">
    <property type="entry name" value="NTR"/>
    <property type="match status" value="1"/>
</dbReference>
<evidence type="ECO:0000256" key="10">
    <source>
        <dbReference type="SAM" id="SignalP"/>
    </source>
</evidence>
<dbReference type="InterPro" id="IPR001820">
    <property type="entry name" value="TIMP"/>
</dbReference>
<organism evidence="12">
    <name type="scientific">Nyssomyia neivai</name>
    <dbReference type="NCBI Taxonomy" id="330878"/>
    <lineage>
        <taxon>Eukaryota</taxon>
        <taxon>Metazoa</taxon>
        <taxon>Ecdysozoa</taxon>
        <taxon>Arthropoda</taxon>
        <taxon>Hexapoda</taxon>
        <taxon>Insecta</taxon>
        <taxon>Pterygota</taxon>
        <taxon>Neoptera</taxon>
        <taxon>Endopterygota</taxon>
        <taxon>Diptera</taxon>
        <taxon>Nematocera</taxon>
        <taxon>Psychodoidea</taxon>
        <taxon>Psychodidae</taxon>
        <taxon>Nyssomyia</taxon>
    </lineage>
</organism>
<keyword evidence="10" id="KW-0732">Signal</keyword>
<dbReference type="PANTHER" id="PTHR11844:SF33">
    <property type="entry name" value="TISSUE INHIBITOR OF METALLOPROTEINASE"/>
    <property type="match status" value="1"/>
</dbReference>
<name>A0A1L8DPH1_9DIPT</name>
<keyword evidence="3" id="KW-0964">Secreted</keyword>
<evidence type="ECO:0000313" key="12">
    <source>
        <dbReference type="EMBL" id="JAV08274.1"/>
    </source>
</evidence>
<accession>A0A1L8DPH1</accession>
<evidence type="ECO:0000256" key="6">
    <source>
        <dbReference type="ARBA" id="ARBA00023157"/>
    </source>
</evidence>
<dbReference type="GO" id="GO:0051045">
    <property type="term" value="P:negative regulation of membrane protein ectodomain proteolysis"/>
    <property type="evidence" value="ECO:0007669"/>
    <property type="project" value="TreeGrafter"/>
</dbReference>
<reference evidence="12" key="1">
    <citation type="submission" date="2016-12" db="EMBL/GenBank/DDBJ databases">
        <title>An insight into the sialome and mialome of the sand fly, Nyssomyia neivai.</title>
        <authorList>
            <person name="Sebastian V."/>
            <person name="Goulart T.M."/>
            <person name="Oliveira W."/>
            <person name="Calvo E."/>
            <person name="Oliveira L.F."/>
            <person name="Pinto M.C."/>
            <person name="Rosselino A.M."/>
            <person name="Ribeiro J.M."/>
        </authorList>
    </citation>
    <scope>NUCLEOTIDE SEQUENCE</scope>
</reference>
<protein>
    <submittedName>
        <fullName evidence="12">Putative metalloproteinase inhibitor 3</fullName>
    </submittedName>
</protein>
<dbReference type="GO" id="GO:0046872">
    <property type="term" value="F:metal ion binding"/>
    <property type="evidence" value="ECO:0007669"/>
    <property type="project" value="UniProtKB-KW"/>
</dbReference>
<dbReference type="GO" id="GO:0002020">
    <property type="term" value="F:protease binding"/>
    <property type="evidence" value="ECO:0007669"/>
    <property type="project" value="TreeGrafter"/>
</dbReference>
<evidence type="ECO:0000259" key="11">
    <source>
        <dbReference type="PROSITE" id="PS50189"/>
    </source>
</evidence>
<feature type="disulfide bond" evidence="9">
    <location>
        <begin position="28"/>
        <end position="116"/>
    </location>
</feature>
<evidence type="ECO:0000256" key="5">
    <source>
        <dbReference type="ARBA" id="ARBA00022690"/>
    </source>
</evidence>
<keyword evidence="7" id="KW-0481">Metalloenzyme inhibitor</keyword>
<feature type="disulfide bond" evidence="9">
    <location>
        <begin position="143"/>
        <end position="191"/>
    </location>
</feature>
<feature type="domain" description="NTR" evidence="11">
    <location>
        <begin position="26"/>
        <end position="141"/>
    </location>
</feature>
<feature type="disulfide bond" evidence="9">
    <location>
        <begin position="38"/>
        <end position="141"/>
    </location>
</feature>
<evidence type="ECO:0000256" key="4">
    <source>
        <dbReference type="ARBA" id="ARBA00022608"/>
    </source>
</evidence>
<dbReference type="GO" id="GO:0008191">
    <property type="term" value="F:metalloendopeptidase inhibitor activity"/>
    <property type="evidence" value="ECO:0007669"/>
    <property type="project" value="InterPro"/>
</dbReference>
<comment type="similarity">
    <text evidence="2">Belongs to the protease inhibitor I35 (TIMP) family.</text>
</comment>
<evidence type="ECO:0000256" key="9">
    <source>
        <dbReference type="PIRSR" id="PIRSR601820-3"/>
    </source>
</evidence>
<feature type="disulfide bond" evidence="9">
    <location>
        <begin position="148"/>
        <end position="153"/>
    </location>
</feature>
<dbReference type="GO" id="GO:0031012">
    <property type="term" value="C:extracellular matrix"/>
    <property type="evidence" value="ECO:0007669"/>
    <property type="project" value="TreeGrafter"/>
</dbReference>
<dbReference type="Gene3D" id="3.90.370.10">
    <property type="entry name" value="Tissue inhibitor of metalloproteinase-1. Chain B, domain 1"/>
    <property type="match status" value="1"/>
</dbReference>
<dbReference type="GO" id="GO:0005615">
    <property type="term" value="C:extracellular space"/>
    <property type="evidence" value="ECO:0007669"/>
    <property type="project" value="TreeGrafter"/>
</dbReference>
<keyword evidence="5" id="KW-0646">Protease inhibitor</keyword>
<keyword evidence="4" id="KW-0483">Metalloprotease inhibitor</keyword>
<evidence type="ECO:0000256" key="1">
    <source>
        <dbReference type="ARBA" id="ARBA00004613"/>
    </source>
</evidence>
<feature type="chain" id="PRO_5013335763" evidence="10">
    <location>
        <begin position="26"/>
        <end position="206"/>
    </location>
</feature>
<evidence type="ECO:0000256" key="7">
    <source>
        <dbReference type="ARBA" id="ARBA00023215"/>
    </source>
</evidence>
<feature type="signal peptide" evidence="10">
    <location>
        <begin position="1"/>
        <end position="25"/>
    </location>
</feature>
<dbReference type="Gene3D" id="2.40.50.120">
    <property type="match status" value="1"/>
</dbReference>
<dbReference type="SUPFAM" id="SSF50242">
    <property type="entry name" value="TIMP-like"/>
    <property type="match status" value="1"/>
</dbReference>
<dbReference type="CDD" id="cd03577">
    <property type="entry name" value="NTR_TIMP_like"/>
    <property type="match status" value="1"/>
</dbReference>
<dbReference type="EMBL" id="GFDF01005810">
    <property type="protein sequence ID" value="JAV08274.1"/>
    <property type="molecule type" value="Transcribed_RNA"/>
</dbReference>
<dbReference type="PANTHER" id="PTHR11844">
    <property type="entry name" value="METALLOPROTEASE INHIBITOR"/>
    <property type="match status" value="1"/>
</dbReference>
<dbReference type="InterPro" id="IPR027465">
    <property type="entry name" value="TIMP_C"/>
</dbReference>
<keyword evidence="8" id="KW-0862">Zinc</keyword>
<feature type="disulfide bond" evidence="9">
    <location>
        <begin position="26"/>
        <end position="94"/>
    </location>
</feature>
<evidence type="ECO:0000256" key="8">
    <source>
        <dbReference type="PIRSR" id="PIRSR601820-1"/>
    </source>
</evidence>
<dbReference type="AlphaFoldDB" id="A0A1L8DPH1"/>
<dbReference type="InterPro" id="IPR008993">
    <property type="entry name" value="TIMP-like_OB-fold"/>
</dbReference>
<keyword evidence="6 9" id="KW-1015">Disulfide bond</keyword>
<dbReference type="InterPro" id="IPR001134">
    <property type="entry name" value="Netrin_domain"/>
</dbReference>